<keyword evidence="1" id="KW-0472">Membrane</keyword>
<sequence>MASEYPDRKSIAEIESTIGSIKKMLMVSAIFAAVGYLLVGAAIFFELTSFHPLLENYFTQFPDTSLAGGSGGTRGAAVNSALAEIHKWPSTLLWLKLGGVGHIPLGIFISLAAIVRALSIMPHRLSYEMERAQE</sequence>
<keyword evidence="1" id="KW-0812">Transmembrane</keyword>
<gene>
    <name evidence="2" type="ORF">KM295_11975</name>
</gene>
<name>A0A9R1CUV1_9EURY</name>
<organism evidence="2 3">
    <name type="scientific">Natronomonas aquatica</name>
    <dbReference type="NCBI Taxonomy" id="2841590"/>
    <lineage>
        <taxon>Archaea</taxon>
        <taxon>Methanobacteriati</taxon>
        <taxon>Methanobacteriota</taxon>
        <taxon>Stenosarchaea group</taxon>
        <taxon>Halobacteria</taxon>
        <taxon>Halobacteriales</taxon>
        <taxon>Natronomonadaceae</taxon>
        <taxon>Natronomonas</taxon>
    </lineage>
</organism>
<dbReference type="AlphaFoldDB" id="A0A9R1CUV1"/>
<evidence type="ECO:0000313" key="2">
    <source>
        <dbReference type="EMBL" id="MCQ4334182.1"/>
    </source>
</evidence>
<evidence type="ECO:0000256" key="1">
    <source>
        <dbReference type="SAM" id="Phobius"/>
    </source>
</evidence>
<proteinExistence type="predicted"/>
<comment type="caution">
    <text evidence="2">The sequence shown here is derived from an EMBL/GenBank/DDBJ whole genome shotgun (WGS) entry which is preliminary data.</text>
</comment>
<protein>
    <submittedName>
        <fullName evidence="2">Uncharacterized protein</fullName>
    </submittedName>
</protein>
<dbReference type="RefSeq" id="WP_256030219.1">
    <property type="nucleotide sequence ID" value="NZ_JAHLKM010000018.1"/>
</dbReference>
<feature type="transmembrane region" description="Helical" evidence="1">
    <location>
        <begin position="99"/>
        <end position="119"/>
    </location>
</feature>
<feature type="transmembrane region" description="Helical" evidence="1">
    <location>
        <begin position="24"/>
        <end position="45"/>
    </location>
</feature>
<accession>A0A9R1CUV1</accession>
<dbReference type="EMBL" id="JAHLKM010000018">
    <property type="protein sequence ID" value="MCQ4334182.1"/>
    <property type="molecule type" value="Genomic_DNA"/>
</dbReference>
<evidence type="ECO:0000313" key="3">
    <source>
        <dbReference type="Proteomes" id="UP001139494"/>
    </source>
</evidence>
<keyword evidence="3" id="KW-1185">Reference proteome</keyword>
<keyword evidence="1" id="KW-1133">Transmembrane helix</keyword>
<dbReference type="Proteomes" id="UP001139494">
    <property type="component" value="Unassembled WGS sequence"/>
</dbReference>
<reference evidence="2" key="1">
    <citation type="journal article" date="2023" name="Front. Microbiol.">
        <title>Genomic-based phylogenetic and metabolic analyses of the genus Natronomonas, and description of Natronomonas aquatica sp. nov.</title>
        <authorList>
            <person name="Garcia-Roldan A."/>
            <person name="Duran-Viseras A."/>
            <person name="de la Haba R.R."/>
            <person name="Corral P."/>
            <person name="Sanchez-Porro C."/>
            <person name="Ventosa A."/>
        </authorList>
    </citation>
    <scope>NUCLEOTIDE SEQUENCE</scope>
    <source>
        <strain evidence="2">F2-12</strain>
    </source>
</reference>